<evidence type="ECO:0000313" key="2">
    <source>
        <dbReference type="Proteomes" id="UP001162992"/>
    </source>
</evidence>
<organism evidence="1 2">
    <name type="scientific">Diphasiastrum complanatum</name>
    <name type="common">Issler's clubmoss</name>
    <name type="synonym">Lycopodium complanatum</name>
    <dbReference type="NCBI Taxonomy" id="34168"/>
    <lineage>
        <taxon>Eukaryota</taxon>
        <taxon>Viridiplantae</taxon>
        <taxon>Streptophyta</taxon>
        <taxon>Embryophyta</taxon>
        <taxon>Tracheophyta</taxon>
        <taxon>Lycopodiopsida</taxon>
        <taxon>Lycopodiales</taxon>
        <taxon>Lycopodiaceae</taxon>
        <taxon>Lycopodioideae</taxon>
        <taxon>Diphasiastrum</taxon>
    </lineage>
</organism>
<keyword evidence="2" id="KW-1185">Reference proteome</keyword>
<dbReference type="EMBL" id="CM055103">
    <property type="protein sequence ID" value="KAJ7535807.1"/>
    <property type="molecule type" value="Genomic_DNA"/>
</dbReference>
<evidence type="ECO:0000313" key="1">
    <source>
        <dbReference type="EMBL" id="KAJ7535807.1"/>
    </source>
</evidence>
<dbReference type="Proteomes" id="UP001162992">
    <property type="component" value="Chromosome 12"/>
</dbReference>
<comment type="caution">
    <text evidence="1">The sequence shown here is derived from an EMBL/GenBank/DDBJ whole genome shotgun (WGS) entry which is preliminary data.</text>
</comment>
<gene>
    <name evidence="1" type="ORF">O6H91_12G046900</name>
</gene>
<reference evidence="2" key="1">
    <citation type="journal article" date="2024" name="Proc. Natl. Acad. Sci. U.S.A.">
        <title>Extraordinary preservation of gene collinearity over three hundred million years revealed in homosporous lycophytes.</title>
        <authorList>
            <person name="Li C."/>
            <person name="Wickell D."/>
            <person name="Kuo L.Y."/>
            <person name="Chen X."/>
            <person name="Nie B."/>
            <person name="Liao X."/>
            <person name="Peng D."/>
            <person name="Ji J."/>
            <person name="Jenkins J."/>
            <person name="Williams M."/>
            <person name="Shu S."/>
            <person name="Plott C."/>
            <person name="Barry K."/>
            <person name="Rajasekar S."/>
            <person name="Grimwood J."/>
            <person name="Han X."/>
            <person name="Sun S."/>
            <person name="Hou Z."/>
            <person name="He W."/>
            <person name="Dai G."/>
            <person name="Sun C."/>
            <person name="Schmutz J."/>
            <person name="Leebens-Mack J.H."/>
            <person name="Li F.W."/>
            <person name="Wang L."/>
        </authorList>
    </citation>
    <scope>NUCLEOTIDE SEQUENCE [LARGE SCALE GENOMIC DNA]</scope>
    <source>
        <strain evidence="2">cv. PW_Plant_1</strain>
    </source>
</reference>
<protein>
    <submittedName>
        <fullName evidence="1">Uncharacterized protein</fullName>
    </submittedName>
</protein>
<sequence length="509" mass="56694">MAQALIWAMPVFPCLSSSSTSSAAAAAASLPASPLHHRSSLRTARALPTLLTITTSTTDIEAEALWTWLAQKGAVSDEATAVRPACVHHGRGLLAHRTISQGDELLSIPRKLWINLETVKASAIGRFCEGLKPWVAIALFLVREKAQSNSSWRPYLDILPQALDSPLFWSDEELAELQGTQLLGSTLGYREYVESEVNELFDKVIKPNPDLFDSSLFTYDAFLWAFGILRSRTFAPLTGDELALVPLADLVNHLAGLEVEKPCWEKTTAGIFTRQEVLLMRAAKTFHAGQEVVMQYGKSKNNAQLALDYGLVEYDAFSGSNNRDSFMLTLEIPKSDRLFDDKLDIAQLNGLDSSVYFDLTRGQGPPESMLTFLRLTALGGSDAFLLEALFRNTVWDHLSSPVSRDNEESICEAMIEGCKSALYGYQSTVEEDLLLLNNDNLDPRTRIAVVVRQGEKCVLQEVQTWFEARMNELDQLEYYAERRLRDLGLLDEKGNMTAWARVGGMEVWN</sequence>
<name>A0ACC2C1I6_DIPCM</name>
<accession>A0ACC2C1I6</accession>
<proteinExistence type="predicted"/>